<dbReference type="GO" id="GO:0016407">
    <property type="term" value="F:acetyltransferase activity"/>
    <property type="evidence" value="ECO:0007669"/>
    <property type="project" value="InterPro"/>
</dbReference>
<dbReference type="Pfam" id="PF00797">
    <property type="entry name" value="Acetyltransf_2"/>
    <property type="match status" value="1"/>
</dbReference>
<evidence type="ECO:0000256" key="1">
    <source>
        <dbReference type="ARBA" id="ARBA00006547"/>
    </source>
</evidence>
<dbReference type="PRINTS" id="PR01543">
    <property type="entry name" value="ANATRNSFRASE"/>
</dbReference>
<evidence type="ECO:0000256" key="2">
    <source>
        <dbReference type="RuleBase" id="RU003452"/>
    </source>
</evidence>
<dbReference type="SUPFAM" id="SSF54001">
    <property type="entry name" value="Cysteine proteinases"/>
    <property type="match status" value="1"/>
</dbReference>
<dbReference type="PANTHER" id="PTHR11786:SF0">
    <property type="entry name" value="ARYLAMINE N-ACETYLTRANSFERASE 4-RELATED"/>
    <property type="match status" value="1"/>
</dbReference>
<keyword evidence="3" id="KW-0808">Transferase</keyword>
<gene>
    <name evidence="3" type="ORF">MSP7336_00835</name>
</gene>
<reference evidence="3 4" key="1">
    <citation type="submission" date="2018-05" db="EMBL/GenBank/DDBJ databases">
        <authorList>
            <consortium name="IHU Genomes"/>
        </authorList>
    </citation>
    <scope>NUCLEOTIDE SEQUENCE [LARGE SCALE GENOMIC DNA]</scope>
    <source>
        <strain evidence="3 4">P7336</strain>
    </source>
</reference>
<dbReference type="InterPro" id="IPR038765">
    <property type="entry name" value="Papain-like_cys_pep_sf"/>
</dbReference>
<protein>
    <submittedName>
        <fullName evidence="3">Arylamine N-acetyltransferase Nat (Arylamine acetylase) [Mycobacterium tuberculosis H37Rv]</fullName>
    </submittedName>
</protein>
<dbReference type="PANTHER" id="PTHR11786">
    <property type="entry name" value="N-HYDROXYARYLAMINE O-ACETYLTRANSFERASE"/>
    <property type="match status" value="1"/>
</dbReference>
<dbReference type="RefSeq" id="WP_069394273.1">
    <property type="nucleotide sequence ID" value="NZ_JACKUN010000022.1"/>
</dbReference>
<keyword evidence="4" id="KW-1185">Reference proteome</keyword>
<evidence type="ECO:0000313" key="4">
    <source>
        <dbReference type="Proteomes" id="UP000252015"/>
    </source>
</evidence>
<dbReference type="EMBL" id="UEGW01000001">
    <property type="protein sequence ID" value="SRX92609.1"/>
    <property type="molecule type" value="Genomic_DNA"/>
</dbReference>
<dbReference type="OrthoDB" id="7181050at2"/>
<comment type="similarity">
    <text evidence="1 2">Belongs to the arylamine N-acetyltransferase family.</text>
</comment>
<evidence type="ECO:0000313" key="3">
    <source>
        <dbReference type="EMBL" id="SRX92609.1"/>
    </source>
</evidence>
<proteinExistence type="inferred from homology"/>
<sequence>MDLAAFLARIDYTGPTEPTLETLSGLVANHGRCIPFENLDPLLGVPITDLSPDGLTDKLIHRHRGGYCFEHNNLMRYVLEHLGFEVDSLAARVVWMSAAGVDGPPTAQDHQALAVRIPGIEDAFLVDVGFGGQTPSSPLRLVAGPSQPTRHEPYRLRNHGGGYVVEALVREVWQPLYTFTTEPRPLIDLKVGSWYASTYPESPFVNGLVAALVTDDARWNLSGRKLAIHSDGRTERIRFETAAEVVDALANRFGIDLSGLGDVEARVAEVLAAEQ</sequence>
<name>A0A1E3TLZ5_MYCSH</name>
<accession>A0A1E3TLZ5</accession>
<dbReference type="AlphaFoldDB" id="A0A1E3TLZ5"/>
<dbReference type="Gene3D" id="2.40.128.150">
    <property type="entry name" value="Cysteine proteinases"/>
    <property type="match status" value="1"/>
</dbReference>
<dbReference type="STRING" id="29313.BHQ16_01915"/>
<dbReference type="Proteomes" id="UP000252015">
    <property type="component" value="Unassembled WGS sequence"/>
</dbReference>
<dbReference type="InterPro" id="IPR001447">
    <property type="entry name" value="Arylamine_N-AcTrfase"/>
</dbReference>
<dbReference type="Gene3D" id="3.30.2140.10">
    <property type="entry name" value="Arylamine N-acetyltransferase"/>
    <property type="match status" value="1"/>
</dbReference>
<organism evidence="3 4">
    <name type="scientific">Mycobacterium shimoidei</name>
    <dbReference type="NCBI Taxonomy" id="29313"/>
    <lineage>
        <taxon>Bacteria</taxon>
        <taxon>Bacillati</taxon>
        <taxon>Actinomycetota</taxon>
        <taxon>Actinomycetes</taxon>
        <taxon>Mycobacteriales</taxon>
        <taxon>Mycobacteriaceae</taxon>
        <taxon>Mycobacterium</taxon>
    </lineage>
</organism>